<name>A0A1C9W4U9_9GAMM</name>
<proteinExistence type="predicted"/>
<dbReference type="Proteomes" id="UP000095672">
    <property type="component" value="Chromosome"/>
</dbReference>
<reference evidence="2" key="1">
    <citation type="submission" date="2016-01" db="EMBL/GenBank/DDBJ databases">
        <title>Complete genome sequence of Microbulbifer sp. CCB-MM1, a halophile isolated from Matang Mangrove Forest, Perak.</title>
        <authorList>
            <person name="Moh T.H."/>
            <person name="Dinesh B."/>
            <person name="Lau N.-S."/>
            <person name="Go F."/>
            <person name="Alexander Chong S.-C."/>
        </authorList>
    </citation>
    <scope>NUCLEOTIDE SEQUENCE [LARGE SCALE GENOMIC DNA]</scope>
    <source>
        <strain evidence="2">CCB-MM1</strain>
    </source>
</reference>
<evidence type="ECO:0000313" key="2">
    <source>
        <dbReference type="Proteomes" id="UP000095672"/>
    </source>
</evidence>
<dbReference type="KEGG" id="micc:AUP74_00681"/>
<sequence>MIDSSISGPLFIGWDVGGWNCDRNANSRDALVVLDSERNILGQPWRGNVRRLINEAANTQEWIQALLACCQIEASGSPPSVMLAIDTPLGFSQAFRQLISGEGAAGTIETSADNPYLFRYTERILFQRGLTPLSPVKDMIGSQATKGMHALARFAPENPSVGIWTNGTHLTAFEAYPAACKPSELVLELLKPYRHTPAANQVDAWETTGFGYGINHEDERDALLCALVAWLYHFQPDDLFQPDVATPSGEGWIFVPRDALSGG</sequence>
<dbReference type="OrthoDB" id="2111554at2"/>
<accession>A0A1C9W4U9</accession>
<protein>
    <recommendedName>
        <fullName evidence="3">DUF429 domain-containing protein</fullName>
    </recommendedName>
</protein>
<dbReference type="AlphaFoldDB" id="A0A1C9W4U9"/>
<dbReference type="EMBL" id="CP014143">
    <property type="protein sequence ID" value="AOS96150.1"/>
    <property type="molecule type" value="Genomic_DNA"/>
</dbReference>
<dbReference type="RefSeq" id="WP_069946322.1">
    <property type="nucleotide sequence ID" value="NZ_CP014143.1"/>
</dbReference>
<evidence type="ECO:0000313" key="1">
    <source>
        <dbReference type="EMBL" id="AOS96150.1"/>
    </source>
</evidence>
<dbReference type="PATRIC" id="fig|1769779.3.peg.696"/>
<keyword evidence="2" id="KW-1185">Reference proteome</keyword>
<dbReference type="STRING" id="1769779.AUP74_00681"/>
<evidence type="ECO:0008006" key="3">
    <source>
        <dbReference type="Google" id="ProtNLM"/>
    </source>
</evidence>
<gene>
    <name evidence="1" type="ORF">AUP74_00681</name>
</gene>
<organism evidence="1 2">
    <name type="scientific">Microbulbifer aggregans</name>
    <dbReference type="NCBI Taxonomy" id="1769779"/>
    <lineage>
        <taxon>Bacteria</taxon>
        <taxon>Pseudomonadati</taxon>
        <taxon>Pseudomonadota</taxon>
        <taxon>Gammaproteobacteria</taxon>
        <taxon>Cellvibrionales</taxon>
        <taxon>Microbulbiferaceae</taxon>
        <taxon>Microbulbifer</taxon>
    </lineage>
</organism>